<dbReference type="Proteomes" id="UP000288805">
    <property type="component" value="Unassembled WGS sequence"/>
</dbReference>
<organism evidence="5 6">
    <name type="scientific">Vitis vinifera</name>
    <name type="common">Grape</name>
    <dbReference type="NCBI Taxonomy" id="29760"/>
    <lineage>
        <taxon>Eukaryota</taxon>
        <taxon>Viridiplantae</taxon>
        <taxon>Streptophyta</taxon>
        <taxon>Embryophyta</taxon>
        <taxon>Tracheophyta</taxon>
        <taxon>Spermatophyta</taxon>
        <taxon>Magnoliopsida</taxon>
        <taxon>eudicotyledons</taxon>
        <taxon>Gunneridae</taxon>
        <taxon>Pentapetalae</taxon>
        <taxon>rosids</taxon>
        <taxon>Vitales</taxon>
        <taxon>Vitaceae</taxon>
        <taxon>Viteae</taxon>
        <taxon>Vitis</taxon>
    </lineage>
</organism>
<dbReference type="GO" id="GO:0005643">
    <property type="term" value="C:nuclear pore"/>
    <property type="evidence" value="ECO:0007669"/>
    <property type="project" value="UniProtKB-ARBA"/>
</dbReference>
<reference evidence="5 6" key="1">
    <citation type="journal article" date="2018" name="PLoS Genet.">
        <title>Population sequencing reveals clonal diversity and ancestral inbreeding in the grapevine cultivar Chardonnay.</title>
        <authorList>
            <person name="Roach M.J."/>
            <person name="Johnson D.L."/>
            <person name="Bohlmann J."/>
            <person name="van Vuuren H.J."/>
            <person name="Jones S.J."/>
            <person name="Pretorius I.S."/>
            <person name="Schmidt S.A."/>
            <person name="Borneman A.R."/>
        </authorList>
    </citation>
    <scope>NUCLEOTIDE SEQUENCE [LARGE SCALE GENOMIC DNA]</scope>
    <source>
        <strain evidence="6">cv. Chardonnay</strain>
        <tissue evidence="5">Leaf</tissue>
    </source>
</reference>
<evidence type="ECO:0000313" key="6">
    <source>
        <dbReference type="Proteomes" id="UP000288805"/>
    </source>
</evidence>
<dbReference type="PANTHER" id="PTHR21286">
    <property type="entry name" value="NUCLEAR PORE COMPLEX PROTEIN NUP160"/>
    <property type="match status" value="1"/>
</dbReference>
<name>A0A438E4L0_VITVI</name>
<gene>
    <name evidence="5" type="primary">NUP160_2</name>
    <name evidence="5" type="ORF">CK203_103898</name>
</gene>
<protein>
    <submittedName>
        <fullName evidence="5">Nuclear pore complex protein NUP160</fullName>
    </submittedName>
</protein>
<dbReference type="GO" id="GO:0006913">
    <property type="term" value="P:nucleocytoplasmic transport"/>
    <property type="evidence" value="ECO:0007669"/>
    <property type="project" value="UniProtKB-ARBA"/>
</dbReference>
<evidence type="ECO:0000259" key="4">
    <source>
        <dbReference type="Pfam" id="PF11715"/>
    </source>
</evidence>
<dbReference type="AlphaFoldDB" id="A0A438E4L0"/>
<accession>A0A438E4L0</accession>
<comment type="caution">
    <text evidence="5">The sequence shown here is derived from an EMBL/GenBank/DDBJ whole genome shotgun (WGS) entry which is preliminary data.</text>
</comment>
<dbReference type="InterPro" id="IPR059141">
    <property type="entry name" value="Beta-prop_Nup120_160"/>
</dbReference>
<proteinExistence type="predicted"/>
<sequence>MWVGCQLMLRRIHKSQPCALDLVELCAHKEFPRTGIRILFPDALCPFAFICKDEIRCTSGNLYLLYALTVSGVAYLFKLRNIYTYESCSIFPSNDLIEFNLQTHPHYGEITAVAATSGSLVIGRSDGSVSLFQLGMFDQSAPDFVHELRDDAGIGRLWGFISRLVTLNNGTFLKDSSAAKISALVSMRNNALLGNGFGGSLEKGVVFGIRLLRVYMGHILMDGTPTWWLDGHTGVHGRLLLKFSRSRAWSLSLSGLFSVKFFFLALSKVSNPILFLPAKFLWSSKAPSKVKALAWLGELIKRQDTLANRLPYLDLVGVAREKQYDIEDKGRTEDMLWDLIQFYYSLWASCTEAFRGVPLSVLQLNWIAVYASKV</sequence>
<dbReference type="Pfam" id="PF11715">
    <property type="entry name" value="Beta-prop_Nup120_160"/>
    <property type="match status" value="1"/>
</dbReference>
<comment type="subcellular location">
    <subcellularLocation>
        <location evidence="1">Nucleus</location>
    </subcellularLocation>
</comment>
<keyword evidence="3" id="KW-0539">Nucleus</keyword>
<dbReference type="PANTHER" id="PTHR21286:SF0">
    <property type="entry name" value="NUCLEAR PORE COMPLEX PROTEIN NUP160"/>
    <property type="match status" value="1"/>
</dbReference>
<evidence type="ECO:0000313" key="5">
    <source>
        <dbReference type="EMBL" id="RVW42695.1"/>
    </source>
</evidence>
<feature type="domain" description="Nucleoporin Nup120/160 beta-propeller" evidence="4">
    <location>
        <begin position="19"/>
        <end position="188"/>
    </location>
</feature>
<dbReference type="EMBL" id="QGNW01001396">
    <property type="protein sequence ID" value="RVW42695.1"/>
    <property type="molecule type" value="Genomic_DNA"/>
</dbReference>
<keyword evidence="2" id="KW-0813">Transport</keyword>
<evidence type="ECO:0000256" key="2">
    <source>
        <dbReference type="ARBA" id="ARBA00022448"/>
    </source>
</evidence>
<evidence type="ECO:0000256" key="1">
    <source>
        <dbReference type="ARBA" id="ARBA00004123"/>
    </source>
</evidence>
<dbReference type="InterPro" id="IPR021717">
    <property type="entry name" value="Nucleoporin_Nup160"/>
</dbReference>
<evidence type="ECO:0000256" key="3">
    <source>
        <dbReference type="ARBA" id="ARBA00023242"/>
    </source>
</evidence>